<dbReference type="AlphaFoldDB" id="A0A3M7QV66"/>
<evidence type="ECO:0000313" key="1">
    <source>
        <dbReference type="EMBL" id="RNA15297.1"/>
    </source>
</evidence>
<protein>
    <submittedName>
        <fullName evidence="1">Uncharacterized protein</fullName>
    </submittedName>
</protein>
<name>A0A3M7QV66_BRAPC</name>
<reference evidence="1 2" key="1">
    <citation type="journal article" date="2018" name="Sci. Rep.">
        <title>Genomic signatures of local adaptation to the degree of environmental predictability in rotifers.</title>
        <authorList>
            <person name="Franch-Gras L."/>
            <person name="Hahn C."/>
            <person name="Garcia-Roger E.M."/>
            <person name="Carmona M.J."/>
            <person name="Serra M."/>
            <person name="Gomez A."/>
        </authorList>
    </citation>
    <scope>NUCLEOTIDE SEQUENCE [LARGE SCALE GENOMIC DNA]</scope>
    <source>
        <strain evidence="1">HYR1</strain>
    </source>
</reference>
<gene>
    <name evidence="1" type="ORF">BpHYR1_049696</name>
</gene>
<comment type="caution">
    <text evidence="1">The sequence shown here is derived from an EMBL/GenBank/DDBJ whole genome shotgun (WGS) entry which is preliminary data.</text>
</comment>
<accession>A0A3M7QV66</accession>
<dbReference type="EMBL" id="REGN01004988">
    <property type="protein sequence ID" value="RNA15297.1"/>
    <property type="molecule type" value="Genomic_DNA"/>
</dbReference>
<proteinExistence type="predicted"/>
<evidence type="ECO:0000313" key="2">
    <source>
        <dbReference type="Proteomes" id="UP000276133"/>
    </source>
</evidence>
<dbReference type="Proteomes" id="UP000276133">
    <property type="component" value="Unassembled WGS sequence"/>
</dbReference>
<sequence length="68" mass="7987">MLKLQENLFALDNPRNKRVDKTLIQTNLIRLLTYLEHLNKKKSTAVNNQVVEKLGMFRTKHSFSFVEA</sequence>
<organism evidence="1 2">
    <name type="scientific">Brachionus plicatilis</name>
    <name type="common">Marine rotifer</name>
    <name type="synonym">Brachionus muelleri</name>
    <dbReference type="NCBI Taxonomy" id="10195"/>
    <lineage>
        <taxon>Eukaryota</taxon>
        <taxon>Metazoa</taxon>
        <taxon>Spiralia</taxon>
        <taxon>Gnathifera</taxon>
        <taxon>Rotifera</taxon>
        <taxon>Eurotatoria</taxon>
        <taxon>Monogononta</taxon>
        <taxon>Pseudotrocha</taxon>
        <taxon>Ploima</taxon>
        <taxon>Brachionidae</taxon>
        <taxon>Brachionus</taxon>
    </lineage>
</organism>
<keyword evidence="2" id="KW-1185">Reference proteome</keyword>